<dbReference type="EMBL" id="JACEIB010000003">
    <property type="protein sequence ID" value="MBA2933623.1"/>
    <property type="molecule type" value="Genomic_DNA"/>
</dbReference>
<evidence type="ECO:0000256" key="10">
    <source>
        <dbReference type="ARBA" id="ARBA00023237"/>
    </source>
</evidence>
<feature type="signal peptide" evidence="13">
    <location>
        <begin position="1"/>
        <end position="22"/>
    </location>
</feature>
<evidence type="ECO:0000256" key="7">
    <source>
        <dbReference type="ARBA" id="ARBA00023065"/>
    </source>
</evidence>
<keyword evidence="9 11" id="KW-0472">Membrane</keyword>
<keyword evidence="5 11" id="KW-0812">Transmembrane</keyword>
<dbReference type="AlphaFoldDB" id="A0A838L297"/>
<dbReference type="Gene3D" id="2.40.170.20">
    <property type="entry name" value="TonB-dependent receptor, beta-barrel domain"/>
    <property type="match status" value="1"/>
</dbReference>
<evidence type="ECO:0000259" key="14">
    <source>
        <dbReference type="Pfam" id="PF00593"/>
    </source>
</evidence>
<evidence type="ECO:0000256" key="8">
    <source>
        <dbReference type="ARBA" id="ARBA00023077"/>
    </source>
</evidence>
<protein>
    <submittedName>
        <fullName evidence="16">TonB-dependent receptor</fullName>
    </submittedName>
</protein>
<feature type="domain" description="TonB-dependent receptor-like beta-barrel" evidence="14">
    <location>
        <begin position="300"/>
        <end position="720"/>
    </location>
</feature>
<evidence type="ECO:0000256" key="5">
    <source>
        <dbReference type="ARBA" id="ARBA00022692"/>
    </source>
</evidence>
<evidence type="ECO:0000256" key="6">
    <source>
        <dbReference type="ARBA" id="ARBA00023004"/>
    </source>
</evidence>
<dbReference type="PANTHER" id="PTHR32552">
    <property type="entry name" value="FERRICHROME IRON RECEPTOR-RELATED"/>
    <property type="match status" value="1"/>
</dbReference>
<keyword evidence="4" id="KW-0410">Iron transport</keyword>
<dbReference type="RefSeq" id="WP_160363439.1">
    <property type="nucleotide sequence ID" value="NZ_JACEIB010000003.1"/>
</dbReference>
<dbReference type="GO" id="GO:0009279">
    <property type="term" value="C:cell outer membrane"/>
    <property type="evidence" value="ECO:0007669"/>
    <property type="project" value="UniProtKB-SubCell"/>
</dbReference>
<accession>A0A838L297</accession>
<comment type="caution">
    <text evidence="16">The sequence shown here is derived from an EMBL/GenBank/DDBJ whole genome shotgun (WGS) entry which is preliminary data.</text>
</comment>
<keyword evidence="2 11" id="KW-0813">Transport</keyword>
<keyword evidence="6" id="KW-0408">Iron</keyword>
<evidence type="ECO:0000256" key="1">
    <source>
        <dbReference type="ARBA" id="ARBA00004571"/>
    </source>
</evidence>
<proteinExistence type="inferred from homology"/>
<dbReference type="InterPro" id="IPR039426">
    <property type="entry name" value="TonB-dep_rcpt-like"/>
</dbReference>
<evidence type="ECO:0000256" key="9">
    <source>
        <dbReference type="ARBA" id="ARBA00023136"/>
    </source>
</evidence>
<comment type="subcellular location">
    <subcellularLocation>
        <location evidence="1 11">Cell outer membrane</location>
        <topology evidence="1 11">Multi-pass membrane protein</topology>
    </subcellularLocation>
</comment>
<feature type="chain" id="PRO_5032903982" evidence="13">
    <location>
        <begin position="23"/>
        <end position="761"/>
    </location>
</feature>
<evidence type="ECO:0000256" key="4">
    <source>
        <dbReference type="ARBA" id="ARBA00022496"/>
    </source>
</evidence>
<evidence type="ECO:0000259" key="15">
    <source>
        <dbReference type="Pfam" id="PF07715"/>
    </source>
</evidence>
<name>A0A838L297_9SPHN</name>
<keyword evidence="7" id="KW-0406">Ion transport</keyword>
<dbReference type="GO" id="GO:0006826">
    <property type="term" value="P:iron ion transport"/>
    <property type="evidence" value="ECO:0007669"/>
    <property type="project" value="UniProtKB-KW"/>
</dbReference>
<comment type="similarity">
    <text evidence="11 12">Belongs to the TonB-dependent receptor family.</text>
</comment>
<keyword evidence="3 11" id="KW-1134">Transmembrane beta strand</keyword>
<evidence type="ECO:0000256" key="13">
    <source>
        <dbReference type="SAM" id="SignalP"/>
    </source>
</evidence>
<keyword evidence="8 12" id="KW-0798">TonB box</keyword>
<dbReference type="InterPro" id="IPR036942">
    <property type="entry name" value="Beta-barrel_TonB_sf"/>
</dbReference>
<gene>
    <name evidence="16" type="ORF">HZF05_05880</name>
</gene>
<dbReference type="SUPFAM" id="SSF56935">
    <property type="entry name" value="Porins"/>
    <property type="match status" value="1"/>
</dbReference>
<dbReference type="InterPro" id="IPR012910">
    <property type="entry name" value="Plug_dom"/>
</dbReference>
<reference evidence="16 17" key="1">
    <citation type="submission" date="2020-07" db="EMBL/GenBank/DDBJ databases">
        <authorList>
            <person name="Sun Q."/>
        </authorList>
    </citation>
    <scope>NUCLEOTIDE SEQUENCE [LARGE SCALE GENOMIC DNA]</scope>
    <source>
        <strain evidence="16 17">CGMCC 1.13654</strain>
    </source>
</reference>
<dbReference type="Pfam" id="PF00593">
    <property type="entry name" value="TonB_dep_Rec_b-barrel"/>
    <property type="match status" value="1"/>
</dbReference>
<evidence type="ECO:0000313" key="17">
    <source>
        <dbReference type="Proteomes" id="UP000570166"/>
    </source>
</evidence>
<evidence type="ECO:0000256" key="3">
    <source>
        <dbReference type="ARBA" id="ARBA00022452"/>
    </source>
</evidence>
<dbReference type="PROSITE" id="PS52016">
    <property type="entry name" value="TONB_DEPENDENT_REC_3"/>
    <property type="match status" value="1"/>
</dbReference>
<keyword evidence="13" id="KW-0732">Signal</keyword>
<feature type="domain" description="TonB-dependent receptor plug" evidence="15">
    <location>
        <begin position="52"/>
        <end position="161"/>
    </location>
</feature>
<evidence type="ECO:0000313" key="16">
    <source>
        <dbReference type="EMBL" id="MBA2933623.1"/>
    </source>
</evidence>
<evidence type="ECO:0000256" key="2">
    <source>
        <dbReference type="ARBA" id="ARBA00022448"/>
    </source>
</evidence>
<evidence type="ECO:0000256" key="11">
    <source>
        <dbReference type="PROSITE-ProRule" id="PRU01360"/>
    </source>
</evidence>
<dbReference type="Proteomes" id="UP000570166">
    <property type="component" value="Unassembled WGS sequence"/>
</dbReference>
<dbReference type="InterPro" id="IPR000531">
    <property type="entry name" value="Beta-barrel_TonB"/>
</dbReference>
<keyword evidence="10 11" id="KW-0998">Cell outer membrane</keyword>
<keyword evidence="16" id="KW-0675">Receptor</keyword>
<organism evidence="16 17">
    <name type="scientific">Sphingomonas chungangi</name>
    <dbReference type="NCBI Taxonomy" id="2683589"/>
    <lineage>
        <taxon>Bacteria</taxon>
        <taxon>Pseudomonadati</taxon>
        <taxon>Pseudomonadota</taxon>
        <taxon>Alphaproteobacteria</taxon>
        <taxon>Sphingomonadales</taxon>
        <taxon>Sphingomonadaceae</taxon>
        <taxon>Sphingomonas</taxon>
    </lineage>
</organism>
<evidence type="ECO:0000256" key="12">
    <source>
        <dbReference type="RuleBase" id="RU003357"/>
    </source>
</evidence>
<keyword evidence="17" id="KW-1185">Reference proteome</keyword>
<dbReference type="Pfam" id="PF07715">
    <property type="entry name" value="Plug"/>
    <property type="match status" value="1"/>
</dbReference>
<sequence>MNRLAFLVTASTLVFGTDAAFAQANMPPSARPAASDTVEDIVVTARKVSENLQSVPVAVTALNGAALANASIRTTNDLQSQVPNLYIQKSSNDPQAFYVAIRGQKQDDLPLTLDPSVGIYVNGMYVPRTYGLASALVDLDRVEVLRGPQGTLYGRNTTGGAISFFGKDPTDKLGASVDVTGGNYGAWNVVGILNAPLGDGIGLRIVGQRGEHDGYGHDALGRDLDDEASTYLRATLKSRIGSRVTATLWGDYSKNKTGGLIAKFAGISQGSPPGGAATIEAAAENGDLSNAGIGAAIGQLQSYTRTNGFYDTNGTARGASRYEGEKAGLDVKADLGGGITLRSITGYQHFRRTAGGDLDGTPVNILTSLLGTYDRYLSEEVQLLGGNKRFNWVVGLYGGDERGKEYSVNTILADINPGNPNDFDAFVRNRSGAVFAQANWEFIDGWRLTGGARYSSDRREIISLNTNAGVCVVPAPGVESTPPGDSQCPRTFKKTFSKPSWLASIDHQFTRDILGYAKVSRGYRTGGFNYRGANEAETFASFQPEIVTEYEVGAKTELFDRHLRFNVAAYHDDYRDIQRSITVPTSGGAPATIVTNAAKARINGFETEATLRVSHQFTLNGSAGLTDAKYKKFVDLTGDRSGEHFDVPKWTASAGARLTQPTGWGEAALQADLHWQSKVYLVPSAPTLSQVTQDEYGLLDLRATLDLDRWNAQIALFGKNVTDKHYLASAISLESALGYNYVVPGEPRTFGIEITKRFGGI</sequence>
<dbReference type="PANTHER" id="PTHR32552:SF81">
    <property type="entry name" value="TONB-DEPENDENT OUTER MEMBRANE RECEPTOR"/>
    <property type="match status" value="1"/>
</dbReference>